<dbReference type="EMBL" id="VSRR010009601">
    <property type="protein sequence ID" value="MPC50584.1"/>
    <property type="molecule type" value="Genomic_DNA"/>
</dbReference>
<sequence>MLLRKLLEAMQGVTGRGGAGRGKMKTSYRGVYIQLWSKGPAPRGLRGARHVPPHQQGLKGHLPRSDTGPDPPGGAPSRATPGRLGTSTPPPHDPDAQPPFRCSHTGAQRPSAP</sequence>
<feature type="region of interest" description="Disordered" evidence="1">
    <location>
        <begin position="38"/>
        <end position="113"/>
    </location>
</feature>
<keyword evidence="3" id="KW-1185">Reference proteome</keyword>
<dbReference type="Proteomes" id="UP000324222">
    <property type="component" value="Unassembled WGS sequence"/>
</dbReference>
<organism evidence="2 3">
    <name type="scientific">Portunus trituberculatus</name>
    <name type="common">Swimming crab</name>
    <name type="synonym">Neptunus trituberculatus</name>
    <dbReference type="NCBI Taxonomy" id="210409"/>
    <lineage>
        <taxon>Eukaryota</taxon>
        <taxon>Metazoa</taxon>
        <taxon>Ecdysozoa</taxon>
        <taxon>Arthropoda</taxon>
        <taxon>Crustacea</taxon>
        <taxon>Multicrustacea</taxon>
        <taxon>Malacostraca</taxon>
        <taxon>Eumalacostraca</taxon>
        <taxon>Eucarida</taxon>
        <taxon>Decapoda</taxon>
        <taxon>Pleocyemata</taxon>
        <taxon>Brachyura</taxon>
        <taxon>Eubrachyura</taxon>
        <taxon>Portunoidea</taxon>
        <taxon>Portunidae</taxon>
        <taxon>Portuninae</taxon>
        <taxon>Portunus</taxon>
    </lineage>
</organism>
<gene>
    <name evidence="2" type="ORF">E2C01_044413</name>
</gene>
<dbReference type="AlphaFoldDB" id="A0A5B7G290"/>
<name>A0A5B7G290_PORTR</name>
<evidence type="ECO:0000256" key="1">
    <source>
        <dbReference type="SAM" id="MobiDB-lite"/>
    </source>
</evidence>
<proteinExistence type="predicted"/>
<evidence type="ECO:0000313" key="3">
    <source>
        <dbReference type="Proteomes" id="UP000324222"/>
    </source>
</evidence>
<accession>A0A5B7G290</accession>
<evidence type="ECO:0000313" key="2">
    <source>
        <dbReference type="EMBL" id="MPC50584.1"/>
    </source>
</evidence>
<comment type="caution">
    <text evidence="2">The sequence shown here is derived from an EMBL/GenBank/DDBJ whole genome shotgun (WGS) entry which is preliminary data.</text>
</comment>
<protein>
    <submittedName>
        <fullName evidence="2">Uncharacterized protein</fullName>
    </submittedName>
</protein>
<reference evidence="2" key="1">
    <citation type="submission" date="2019-05" db="EMBL/GenBank/DDBJ databases">
        <title>Another draft genome of Portunus trituberculatus and its Hox gene families provides insights of decapod evolution.</title>
        <authorList>
            <person name="Jeong J.-H."/>
            <person name="Song I."/>
            <person name="Kim S."/>
            <person name="Choi T."/>
            <person name="Kim D."/>
            <person name="Ryu S."/>
            <person name="Kim W."/>
        </authorList>
    </citation>
    <scope>NUCLEOTIDE SEQUENCE [LARGE SCALE GENOMIC DNA]</scope>
    <source>
        <tissue evidence="2">Muscle</tissue>
    </source>
</reference>